<evidence type="ECO:0000259" key="1">
    <source>
        <dbReference type="Pfam" id="PF00117"/>
    </source>
</evidence>
<evidence type="ECO:0000313" key="2">
    <source>
        <dbReference type="EMBL" id="MCE8538238.1"/>
    </source>
</evidence>
<accession>A0A9Q3WMG7</accession>
<protein>
    <submittedName>
        <fullName evidence="2">Type 1 glutamine amidotransferase</fullName>
    </submittedName>
</protein>
<evidence type="ECO:0000313" key="3">
    <source>
        <dbReference type="Proteomes" id="UP000813672"/>
    </source>
</evidence>
<organism evidence="2 3">
    <name type="scientific">Ruegeria pomeroyi</name>
    <dbReference type="NCBI Taxonomy" id="89184"/>
    <lineage>
        <taxon>Bacteria</taxon>
        <taxon>Pseudomonadati</taxon>
        <taxon>Pseudomonadota</taxon>
        <taxon>Alphaproteobacteria</taxon>
        <taxon>Rhodobacterales</taxon>
        <taxon>Roseobacteraceae</taxon>
        <taxon>Ruegeria</taxon>
    </lineage>
</organism>
<feature type="domain" description="Glutamine amidotransferase" evidence="1">
    <location>
        <begin position="33"/>
        <end position="186"/>
    </location>
</feature>
<dbReference type="InterPro" id="IPR044992">
    <property type="entry name" value="ChyE-like"/>
</dbReference>
<dbReference type="EMBL" id="JAGQAF010000007">
    <property type="protein sequence ID" value="MCE8538238.1"/>
    <property type="molecule type" value="Genomic_DNA"/>
</dbReference>
<sequence length="241" mass="26107">MAQRRILVFQHHPAEHLGRFLPLFDAHGLVPVTVQLDQGDAVPDLSGFDGLWVLGGPQQVWQEQQYPWLVTEKAVIRSAVRDLGLPFFGLCLGHQLLAEALGGEVGPSKLPEVGILPVDLTEDGAAHALFSGLGPVMTCVQGHGAEVSRLPPGAISLARSPACGVQAMQAGRRAFSLQFHMELTSEMIDACLKLPEYKADFDAMLGEDGLRDFIVTNRHRAPQFEADAERILGNWVGIAFG</sequence>
<dbReference type="Gene3D" id="3.40.50.880">
    <property type="match status" value="1"/>
</dbReference>
<dbReference type="CDD" id="cd01741">
    <property type="entry name" value="GATase1_1"/>
    <property type="match status" value="1"/>
</dbReference>
<proteinExistence type="predicted"/>
<gene>
    <name evidence="2" type="ORF">KBY27_12320</name>
</gene>
<keyword evidence="2" id="KW-0315">Glutamine amidotransferase</keyword>
<dbReference type="InterPro" id="IPR029062">
    <property type="entry name" value="Class_I_gatase-like"/>
</dbReference>
<dbReference type="RefSeq" id="WP_234220014.1">
    <property type="nucleotide sequence ID" value="NZ_JAGQAF010000007.1"/>
</dbReference>
<comment type="caution">
    <text evidence="2">The sequence shown here is derived from an EMBL/GenBank/DDBJ whole genome shotgun (WGS) entry which is preliminary data.</text>
</comment>
<dbReference type="SUPFAM" id="SSF52317">
    <property type="entry name" value="Class I glutamine amidotransferase-like"/>
    <property type="match status" value="1"/>
</dbReference>
<dbReference type="PANTHER" id="PTHR42695:SF5">
    <property type="entry name" value="GLUTAMINE AMIDOTRANSFERASE YLR126C-RELATED"/>
    <property type="match status" value="1"/>
</dbReference>
<name>A0A9Q3WMG7_9RHOB</name>
<dbReference type="AlphaFoldDB" id="A0A9Q3WMG7"/>
<dbReference type="GO" id="GO:0005829">
    <property type="term" value="C:cytosol"/>
    <property type="evidence" value="ECO:0007669"/>
    <property type="project" value="TreeGrafter"/>
</dbReference>
<dbReference type="PROSITE" id="PS51273">
    <property type="entry name" value="GATASE_TYPE_1"/>
    <property type="match status" value="1"/>
</dbReference>
<dbReference type="Proteomes" id="UP000813672">
    <property type="component" value="Unassembled WGS sequence"/>
</dbReference>
<dbReference type="InterPro" id="IPR017926">
    <property type="entry name" value="GATASE"/>
</dbReference>
<dbReference type="Pfam" id="PF00117">
    <property type="entry name" value="GATase"/>
    <property type="match status" value="1"/>
</dbReference>
<dbReference type="PANTHER" id="PTHR42695">
    <property type="entry name" value="GLUTAMINE AMIDOTRANSFERASE YLR126C-RELATED"/>
    <property type="match status" value="1"/>
</dbReference>
<reference evidence="2" key="1">
    <citation type="journal article" date="2021" name="Environ. Microbiol.">
        <title>Cryptic niche differentiation of novel sediment ecotypes of Rugeria pomeroyi correlates with nitrate respiration.</title>
        <authorList>
            <person name="Lin X."/>
            <person name="McNichol J."/>
            <person name="Chu X."/>
            <person name="Qian Y."/>
            <person name="Luo H."/>
        </authorList>
    </citation>
    <scope>NUCLEOTIDE SEQUENCE</scope>
    <source>
        <strain evidence="2">SZCCDBB064</strain>
    </source>
</reference>